<organism evidence="1 2">
    <name type="scientific">Pseudomonas oryzihabitans</name>
    <dbReference type="NCBI Taxonomy" id="47885"/>
    <lineage>
        <taxon>Bacteria</taxon>
        <taxon>Pseudomonadati</taxon>
        <taxon>Pseudomonadota</taxon>
        <taxon>Gammaproteobacteria</taxon>
        <taxon>Pseudomonadales</taxon>
        <taxon>Pseudomonadaceae</taxon>
        <taxon>Pseudomonas</taxon>
    </lineage>
</organism>
<evidence type="ECO:0000313" key="1">
    <source>
        <dbReference type="EMBL" id="AXA67822.1"/>
    </source>
</evidence>
<dbReference type="AlphaFoldDB" id="A0A2Z5AD76"/>
<protein>
    <submittedName>
        <fullName evidence="1">Uncharacterized protein</fullName>
    </submittedName>
</protein>
<reference evidence="1 2" key="1">
    <citation type="submission" date="2017-06" db="EMBL/GenBank/DDBJ databases">
        <title>Evolution towards high GC content and high-temperature stress adaptation in endophytic Pseudomonas oryzihabitans impacted its plant-growth promoting traits.</title>
        <authorList>
            <person name="Nascimento F.X."/>
        </authorList>
    </citation>
    <scope>NUCLEOTIDE SEQUENCE [LARGE SCALE GENOMIC DNA]</scope>
    <source>
        <strain evidence="1 2">MS8</strain>
    </source>
</reference>
<accession>A0A2Z5AD76</accession>
<dbReference type="EMBL" id="CP022198">
    <property type="protein sequence ID" value="AXA67822.1"/>
    <property type="molecule type" value="Genomic_DNA"/>
</dbReference>
<name>A0A2Z5AD76_9PSED</name>
<proteinExistence type="predicted"/>
<gene>
    <name evidence="1" type="ORF">CE139_19070</name>
</gene>
<evidence type="ECO:0000313" key="2">
    <source>
        <dbReference type="Proteomes" id="UP000250579"/>
    </source>
</evidence>
<dbReference type="Proteomes" id="UP000250579">
    <property type="component" value="Chromosome"/>
</dbReference>
<sequence>MLLNLENSLSDDRKLESCIDSMRSMTSLDPLTQEFINQLVALAEAAADLVSEAAVSAALIKP</sequence>